<keyword evidence="5" id="KW-1133">Transmembrane helix</keyword>
<reference evidence="8" key="2">
    <citation type="submission" date="2025-08" db="UniProtKB">
        <authorList>
            <consortium name="Ensembl"/>
        </authorList>
    </citation>
    <scope>IDENTIFICATION</scope>
</reference>
<reference evidence="8" key="3">
    <citation type="submission" date="2025-09" db="UniProtKB">
        <authorList>
            <consortium name="Ensembl"/>
        </authorList>
    </citation>
    <scope>IDENTIFICATION</scope>
</reference>
<protein>
    <recommendedName>
        <fullName evidence="7">Immunoglobulin domain-containing protein</fullName>
    </recommendedName>
</protein>
<dbReference type="Proteomes" id="UP000007635">
    <property type="component" value="Chromosome VII"/>
</dbReference>
<sequence length="247" mass="27038">MKLQTYLILFLQVVLVKCLPDISGFLGGNVTLPSGVDPSWELSSIVWTIFLNSTWIATYRNKWKNLDHLARYKGRLGLNSSTGDLTIHHLTLEDALQYTVALTGTPGQKSLNKVTVRVTSKCNGSRYVFESKSNKCHWSVRCESTDEGVLLSLEATPPAVTSGCNLTDTNGHSVALLYIRGSTQHPVEVTCTSHRGEEKASSSVKATCSGETRYLLAFLLGLMTGILLLVGALCLSNHYRGNKNECI</sequence>
<dbReference type="InterPro" id="IPR013783">
    <property type="entry name" value="Ig-like_fold"/>
</dbReference>
<dbReference type="Ensembl" id="ENSGACT00000041549.1">
    <property type="protein sequence ID" value="ENSGACP00000053280.1"/>
    <property type="gene ID" value="ENSGACG00000036995.1"/>
</dbReference>
<dbReference type="InterPro" id="IPR036179">
    <property type="entry name" value="Ig-like_dom_sf"/>
</dbReference>
<keyword evidence="5" id="KW-0812">Transmembrane</keyword>
<comment type="subcellular location">
    <subcellularLocation>
        <location evidence="1">Membrane</location>
    </subcellularLocation>
</comment>
<feature type="transmembrane region" description="Helical" evidence="5">
    <location>
        <begin position="214"/>
        <end position="235"/>
    </location>
</feature>
<dbReference type="GO" id="GO:0005911">
    <property type="term" value="C:cell-cell junction"/>
    <property type="evidence" value="ECO:0007669"/>
    <property type="project" value="TreeGrafter"/>
</dbReference>
<keyword evidence="2 6" id="KW-0732">Signal</keyword>
<keyword evidence="4" id="KW-0325">Glycoprotein</keyword>
<proteinExistence type="predicted"/>
<keyword evidence="3 5" id="KW-0472">Membrane</keyword>
<dbReference type="Gene3D" id="2.60.40.10">
    <property type="entry name" value="Immunoglobulins"/>
    <property type="match status" value="1"/>
</dbReference>
<dbReference type="InterPro" id="IPR015631">
    <property type="entry name" value="CD2/SLAM_rcpt"/>
</dbReference>
<reference evidence="8 9" key="1">
    <citation type="journal article" date="2021" name="G3 (Bethesda)">
        <title>Improved contiguity of the threespine stickleback genome using long-read sequencing.</title>
        <authorList>
            <person name="Nath S."/>
            <person name="Shaw D.E."/>
            <person name="White M.A."/>
        </authorList>
    </citation>
    <scope>NUCLEOTIDE SEQUENCE [LARGE SCALE GENOMIC DNA]</scope>
    <source>
        <strain evidence="8 9">Lake Benthic</strain>
    </source>
</reference>
<dbReference type="GO" id="GO:0016020">
    <property type="term" value="C:membrane"/>
    <property type="evidence" value="ECO:0007669"/>
    <property type="project" value="UniProtKB-SubCell"/>
</dbReference>
<keyword evidence="9" id="KW-1185">Reference proteome</keyword>
<evidence type="ECO:0000256" key="2">
    <source>
        <dbReference type="ARBA" id="ARBA00022729"/>
    </source>
</evidence>
<dbReference type="PANTHER" id="PTHR12080:SF59">
    <property type="entry name" value="HEPATIC AND GLIAL CELL ADHESION MOLECULE"/>
    <property type="match status" value="1"/>
</dbReference>
<dbReference type="SMART" id="SM00409">
    <property type="entry name" value="IG"/>
    <property type="match status" value="1"/>
</dbReference>
<dbReference type="SUPFAM" id="SSF48726">
    <property type="entry name" value="Immunoglobulin"/>
    <property type="match status" value="1"/>
</dbReference>
<evidence type="ECO:0000256" key="1">
    <source>
        <dbReference type="ARBA" id="ARBA00004370"/>
    </source>
</evidence>
<dbReference type="AlphaFoldDB" id="A0AAQ4QQR4"/>
<dbReference type="PANTHER" id="PTHR12080">
    <property type="entry name" value="SIGNALING LYMPHOCYTIC ACTIVATION MOLECULE"/>
    <property type="match status" value="1"/>
</dbReference>
<dbReference type="GeneTree" id="ENSGT00940000172777"/>
<evidence type="ECO:0000256" key="5">
    <source>
        <dbReference type="SAM" id="Phobius"/>
    </source>
</evidence>
<evidence type="ECO:0000313" key="8">
    <source>
        <dbReference type="Ensembl" id="ENSGACP00000053280.1"/>
    </source>
</evidence>
<evidence type="ECO:0000313" key="9">
    <source>
        <dbReference type="Proteomes" id="UP000007635"/>
    </source>
</evidence>
<feature type="signal peptide" evidence="6">
    <location>
        <begin position="1"/>
        <end position="18"/>
    </location>
</feature>
<feature type="chain" id="PRO_5042813429" description="Immunoglobulin domain-containing protein" evidence="6">
    <location>
        <begin position="19"/>
        <end position="247"/>
    </location>
</feature>
<evidence type="ECO:0000256" key="4">
    <source>
        <dbReference type="ARBA" id="ARBA00023180"/>
    </source>
</evidence>
<accession>A0AAQ4QQR4</accession>
<evidence type="ECO:0000259" key="7">
    <source>
        <dbReference type="SMART" id="SM00409"/>
    </source>
</evidence>
<name>A0AAQ4QQR4_GASAC</name>
<evidence type="ECO:0000256" key="6">
    <source>
        <dbReference type="SAM" id="SignalP"/>
    </source>
</evidence>
<evidence type="ECO:0000256" key="3">
    <source>
        <dbReference type="ARBA" id="ARBA00023136"/>
    </source>
</evidence>
<organism evidence="8 9">
    <name type="scientific">Gasterosteus aculeatus aculeatus</name>
    <name type="common">three-spined stickleback</name>
    <dbReference type="NCBI Taxonomy" id="481459"/>
    <lineage>
        <taxon>Eukaryota</taxon>
        <taxon>Metazoa</taxon>
        <taxon>Chordata</taxon>
        <taxon>Craniata</taxon>
        <taxon>Vertebrata</taxon>
        <taxon>Euteleostomi</taxon>
        <taxon>Actinopterygii</taxon>
        <taxon>Neopterygii</taxon>
        <taxon>Teleostei</taxon>
        <taxon>Neoteleostei</taxon>
        <taxon>Acanthomorphata</taxon>
        <taxon>Eupercaria</taxon>
        <taxon>Perciformes</taxon>
        <taxon>Cottioidei</taxon>
        <taxon>Gasterosteales</taxon>
        <taxon>Gasterosteidae</taxon>
        <taxon>Gasterosteus</taxon>
    </lineage>
</organism>
<dbReference type="InterPro" id="IPR003599">
    <property type="entry name" value="Ig_sub"/>
</dbReference>
<feature type="domain" description="Immunoglobulin" evidence="7">
    <location>
        <begin position="19"/>
        <end position="119"/>
    </location>
</feature>